<dbReference type="Proteomes" id="UP001521785">
    <property type="component" value="Unassembled WGS sequence"/>
</dbReference>
<feature type="transmembrane region" description="Helical" evidence="1">
    <location>
        <begin position="240"/>
        <end position="262"/>
    </location>
</feature>
<feature type="transmembrane region" description="Helical" evidence="1">
    <location>
        <begin position="75"/>
        <end position="96"/>
    </location>
</feature>
<dbReference type="PANTHER" id="PTHR35395:SF1">
    <property type="entry name" value="DUF6536 DOMAIN-CONTAINING PROTEIN"/>
    <property type="match status" value="1"/>
</dbReference>
<gene>
    <name evidence="2" type="ORF">SLS60_011119</name>
</gene>
<proteinExistence type="predicted"/>
<evidence type="ECO:0000313" key="2">
    <source>
        <dbReference type="EMBL" id="KAL1592703.1"/>
    </source>
</evidence>
<keyword evidence="3" id="KW-1185">Reference proteome</keyword>
<comment type="caution">
    <text evidence="2">The sequence shown here is derived from an EMBL/GenBank/DDBJ whole genome shotgun (WGS) entry which is preliminary data.</text>
</comment>
<dbReference type="PANTHER" id="PTHR35395">
    <property type="entry name" value="DUF6536 DOMAIN-CONTAINING PROTEIN"/>
    <property type="match status" value="1"/>
</dbReference>
<reference evidence="2 3" key="1">
    <citation type="submission" date="2024-02" db="EMBL/GenBank/DDBJ databases">
        <title>De novo assembly and annotation of 12 fungi associated with fruit tree decline syndrome in Ontario, Canada.</title>
        <authorList>
            <person name="Sulman M."/>
            <person name="Ellouze W."/>
            <person name="Ilyukhin E."/>
        </authorList>
    </citation>
    <scope>NUCLEOTIDE SEQUENCE [LARGE SCALE GENOMIC DNA]</scope>
    <source>
        <strain evidence="2 3">M42-189</strain>
    </source>
</reference>
<keyword evidence="1" id="KW-1133">Transmembrane helix</keyword>
<feature type="transmembrane region" description="Helical" evidence="1">
    <location>
        <begin position="161"/>
        <end position="184"/>
    </location>
</feature>
<evidence type="ECO:0000313" key="3">
    <source>
        <dbReference type="Proteomes" id="UP001521785"/>
    </source>
</evidence>
<evidence type="ECO:0000256" key="1">
    <source>
        <dbReference type="SAM" id="Phobius"/>
    </source>
</evidence>
<dbReference type="EMBL" id="JAKJXO020000020">
    <property type="protein sequence ID" value="KAL1592703.1"/>
    <property type="molecule type" value="Genomic_DNA"/>
</dbReference>
<sequence>MIAKLKKLDHNTIVTVGDAVQSFIRAPDTTTKDCCLVPGKDIAKTWIIPRENRHGVAFQKPKRVSWFTTVSWRRWVISLLLTNGFGNFDLNFTVGLDILNNNSITTAILLANLPQAIIAFLYLTYNGLFTVMLANREWTQYSVKRAPLRVTDPTPSQRSTYFLSLPYTFSIPLQLAFAALHWLVSQSVFLARIDWLPVHQWNLDNNGTLQSIEQLYKQVIGGEVYAADDLHTTLGYSAPAILTSIAVGTAVVVVCLLVAAIARYPAGGMPLGGTNSALISAACHVIDANGAQKEDEAREEIVDRPLQWGVSKEGSRDEVGHCSFSDGEVRKPVVGLLYAGMVSSSQ</sequence>
<accession>A0ABR3QKM8</accession>
<name>A0ABR3QKM8_9PLEO</name>
<organism evidence="2 3">
    <name type="scientific">Paraconiothyrium brasiliense</name>
    <dbReference type="NCBI Taxonomy" id="300254"/>
    <lineage>
        <taxon>Eukaryota</taxon>
        <taxon>Fungi</taxon>
        <taxon>Dikarya</taxon>
        <taxon>Ascomycota</taxon>
        <taxon>Pezizomycotina</taxon>
        <taxon>Dothideomycetes</taxon>
        <taxon>Pleosporomycetidae</taxon>
        <taxon>Pleosporales</taxon>
        <taxon>Massarineae</taxon>
        <taxon>Didymosphaeriaceae</taxon>
        <taxon>Paraconiothyrium</taxon>
    </lineage>
</organism>
<feature type="transmembrane region" description="Helical" evidence="1">
    <location>
        <begin position="116"/>
        <end position="135"/>
    </location>
</feature>
<protein>
    <submittedName>
        <fullName evidence="2">Uncharacterized protein</fullName>
    </submittedName>
</protein>
<keyword evidence="1" id="KW-0812">Transmembrane</keyword>
<keyword evidence="1" id="KW-0472">Membrane</keyword>